<feature type="transmembrane region" description="Helical" evidence="1">
    <location>
        <begin position="46"/>
        <end position="65"/>
    </location>
</feature>
<evidence type="ECO:0000256" key="1">
    <source>
        <dbReference type="SAM" id="Phobius"/>
    </source>
</evidence>
<keyword evidence="1" id="KW-0472">Membrane</keyword>
<gene>
    <name evidence="2" type="ORF">H9754_06005</name>
</gene>
<protein>
    <submittedName>
        <fullName evidence="2">Uncharacterized protein</fullName>
    </submittedName>
</protein>
<reference evidence="2" key="1">
    <citation type="journal article" date="2021" name="PeerJ">
        <title>Extensive microbial diversity within the chicken gut microbiome revealed by metagenomics and culture.</title>
        <authorList>
            <person name="Gilroy R."/>
            <person name="Ravi A."/>
            <person name="Getino M."/>
            <person name="Pursley I."/>
            <person name="Horton D.L."/>
            <person name="Alikhan N.F."/>
            <person name="Baker D."/>
            <person name="Gharbi K."/>
            <person name="Hall N."/>
            <person name="Watson M."/>
            <person name="Adriaenssens E.M."/>
            <person name="Foster-Nyarko E."/>
            <person name="Jarju S."/>
            <person name="Secka A."/>
            <person name="Antonio M."/>
            <person name="Oren A."/>
            <person name="Chaudhuri R.R."/>
            <person name="La Ragione R."/>
            <person name="Hildebrand F."/>
            <person name="Pallen M.J."/>
        </authorList>
    </citation>
    <scope>NUCLEOTIDE SEQUENCE</scope>
    <source>
        <strain evidence="2">ChiSjej3B21-8574</strain>
    </source>
</reference>
<reference evidence="2" key="2">
    <citation type="submission" date="2021-04" db="EMBL/GenBank/DDBJ databases">
        <authorList>
            <person name="Gilroy R."/>
        </authorList>
    </citation>
    <scope>NUCLEOTIDE SEQUENCE</scope>
    <source>
        <strain evidence="2">ChiSjej3B21-8574</strain>
    </source>
</reference>
<accession>A0A9D2PG22</accession>
<dbReference type="Proteomes" id="UP000823904">
    <property type="component" value="Unassembled WGS sequence"/>
</dbReference>
<name>A0A9D2PG22_9FIRM</name>
<sequence>MKDLLKLKSFRKNFIFMFILLIIVPVSNHFNTDAPISAGGILKTEIFSFAVYFISCFIVDLITEMQCRKGENKRNALFKLTNLKRTFIPVCCLLALLCADDFFNRTIPYTTHEIIVKYVFLILLYLIACFIIDLVTELRSRHDKKPD</sequence>
<keyword evidence="1" id="KW-0812">Transmembrane</keyword>
<feature type="transmembrane region" description="Helical" evidence="1">
    <location>
        <begin position="12"/>
        <end position="30"/>
    </location>
</feature>
<feature type="transmembrane region" description="Helical" evidence="1">
    <location>
        <begin position="115"/>
        <end position="135"/>
    </location>
</feature>
<evidence type="ECO:0000313" key="3">
    <source>
        <dbReference type="Proteomes" id="UP000823904"/>
    </source>
</evidence>
<dbReference type="AlphaFoldDB" id="A0A9D2PG22"/>
<dbReference type="EMBL" id="DWWD01000023">
    <property type="protein sequence ID" value="HJC50121.1"/>
    <property type="molecule type" value="Genomic_DNA"/>
</dbReference>
<comment type="caution">
    <text evidence="2">The sequence shown here is derived from an EMBL/GenBank/DDBJ whole genome shotgun (WGS) entry which is preliminary data.</text>
</comment>
<keyword evidence="1" id="KW-1133">Transmembrane helix</keyword>
<organism evidence="2 3">
    <name type="scientific">Candidatus Anaerostipes avistercoris</name>
    <dbReference type="NCBI Taxonomy" id="2838462"/>
    <lineage>
        <taxon>Bacteria</taxon>
        <taxon>Bacillati</taxon>
        <taxon>Bacillota</taxon>
        <taxon>Clostridia</taxon>
        <taxon>Lachnospirales</taxon>
        <taxon>Lachnospiraceae</taxon>
        <taxon>Anaerostipes</taxon>
    </lineage>
</organism>
<proteinExistence type="predicted"/>
<evidence type="ECO:0000313" key="2">
    <source>
        <dbReference type="EMBL" id="HJC50121.1"/>
    </source>
</evidence>